<reference evidence="2" key="1">
    <citation type="submission" date="2025-08" db="UniProtKB">
        <authorList>
            <consortium name="Ensembl"/>
        </authorList>
    </citation>
    <scope>IDENTIFICATION</scope>
</reference>
<evidence type="ECO:0000313" key="3">
    <source>
        <dbReference type="Proteomes" id="UP000694560"/>
    </source>
</evidence>
<proteinExistence type="predicted"/>
<feature type="compositionally biased region" description="Polar residues" evidence="1">
    <location>
        <begin position="1"/>
        <end position="14"/>
    </location>
</feature>
<feature type="region of interest" description="Disordered" evidence="1">
    <location>
        <begin position="1"/>
        <end position="41"/>
    </location>
</feature>
<dbReference type="PANTHER" id="PTHR22878">
    <property type="entry name" value="DYNEIN HEAVY CHAIN 6, AXONEMAL-LIKE-RELATED"/>
    <property type="match status" value="1"/>
</dbReference>
<dbReference type="InterPro" id="IPR026983">
    <property type="entry name" value="DHC"/>
</dbReference>
<dbReference type="GO" id="GO:0045505">
    <property type="term" value="F:dynein intermediate chain binding"/>
    <property type="evidence" value="ECO:0007669"/>
    <property type="project" value="InterPro"/>
</dbReference>
<dbReference type="GO" id="GO:0030286">
    <property type="term" value="C:dynein complex"/>
    <property type="evidence" value="ECO:0007669"/>
    <property type="project" value="InterPro"/>
</dbReference>
<dbReference type="PANTHER" id="PTHR22878:SF71">
    <property type="entry name" value="DYNEIN, AXONEMAL, HEAVY CHAIN 3"/>
    <property type="match status" value="1"/>
</dbReference>
<dbReference type="Proteomes" id="UP000694560">
    <property type="component" value="Unplaced"/>
</dbReference>
<dbReference type="GO" id="GO:0051959">
    <property type="term" value="F:dynein light intermediate chain binding"/>
    <property type="evidence" value="ECO:0007669"/>
    <property type="project" value="InterPro"/>
</dbReference>
<sequence length="605" mass="69590">NFVKTSQNNSTCNMSRPKRKLSSSHTPAPEPAPAPASASASESLILEKGRYPPLMQESSWTLAAPFKEQCHYRNPSDSIANNYTPTAQDLRLKDLEKVQSVSMISLSQSSNPISLSAPAHTPDLHVTNFTDDQPLTPEEQFALMDLHEKEISKREKPPSVNDIERYCHYIYKGVREDMLAPQEKEVVNRILQHIPTHIITSPELQKVLAKLKEEIKTDYCIGLMKSIVDYVLLDPAERKRLSIRRTPRPFPRRIVCAPVPWHSSYKETKSWNESNLFIVNSLMSTLQELWVTHHLRFVRTAEVLSGELPLLPAALEDIVQRHCVQAREALQNKWIPTCASLFIDQKKKWLPFAPESDSDSSEKVESYFNSVASLMSLQLREMVINSLEDLLAFFMIHKDGNDFTEPYERVKFFISQILTIKLRVDEPDIVFEPPLSACWDLISSFFMEILQSAEELPKVEKLLFPDLQRDDLTLNTVKPHESLFKEYINKVEKIFESNTLGPKKYLNVYKKYSNLLNNNSKKEVTNFLEKNPSLEFTDLKNEIASMDVTVPLSMFCLDAAQLNEELCSRTQHLKDTLIEFEVLENRRLNQRYLLFAWKVLALCLG</sequence>
<organism evidence="2 3">
    <name type="scientific">Malurus cyaneus samueli</name>
    <dbReference type="NCBI Taxonomy" id="2593467"/>
    <lineage>
        <taxon>Eukaryota</taxon>
        <taxon>Metazoa</taxon>
        <taxon>Chordata</taxon>
        <taxon>Craniata</taxon>
        <taxon>Vertebrata</taxon>
        <taxon>Euteleostomi</taxon>
        <taxon>Archelosauria</taxon>
        <taxon>Archosauria</taxon>
        <taxon>Dinosauria</taxon>
        <taxon>Saurischia</taxon>
        <taxon>Theropoda</taxon>
        <taxon>Coelurosauria</taxon>
        <taxon>Aves</taxon>
        <taxon>Neognathae</taxon>
        <taxon>Neoaves</taxon>
        <taxon>Telluraves</taxon>
        <taxon>Australaves</taxon>
        <taxon>Passeriformes</taxon>
        <taxon>Meliphagoidea</taxon>
        <taxon>Maluridae</taxon>
        <taxon>Malurus</taxon>
    </lineage>
</organism>
<reference evidence="2" key="2">
    <citation type="submission" date="2025-09" db="UniProtKB">
        <authorList>
            <consortium name="Ensembl"/>
        </authorList>
    </citation>
    <scope>IDENTIFICATION</scope>
</reference>
<dbReference type="GO" id="GO:0007018">
    <property type="term" value="P:microtubule-based movement"/>
    <property type="evidence" value="ECO:0007669"/>
    <property type="project" value="InterPro"/>
</dbReference>
<keyword evidence="3" id="KW-1185">Reference proteome</keyword>
<dbReference type="OrthoDB" id="5593012at2759"/>
<dbReference type="Ensembl" id="ENSMCST00000019231.1">
    <property type="protein sequence ID" value="ENSMCSP00000018762.1"/>
    <property type="gene ID" value="ENSMCSG00000013169.1"/>
</dbReference>
<accession>A0A8C5X8K2</accession>
<evidence type="ECO:0000256" key="1">
    <source>
        <dbReference type="SAM" id="MobiDB-lite"/>
    </source>
</evidence>
<name>A0A8C5X8K2_9PASS</name>
<dbReference type="AlphaFoldDB" id="A0A8C5X8K2"/>
<evidence type="ECO:0000313" key="2">
    <source>
        <dbReference type="Ensembl" id="ENSMCSP00000018762.1"/>
    </source>
</evidence>
<protein>
    <submittedName>
        <fullName evidence="2">Uncharacterized protein</fullName>
    </submittedName>
</protein>